<gene>
    <name evidence="2" type="ORF">E5K02_12595</name>
</gene>
<feature type="transmembrane region" description="Helical" evidence="1">
    <location>
        <begin position="12"/>
        <end position="36"/>
    </location>
</feature>
<proteinExistence type="predicted"/>
<accession>A0A4Z0QCM6</accession>
<evidence type="ECO:0000313" key="3">
    <source>
        <dbReference type="Proteomes" id="UP000298471"/>
    </source>
</evidence>
<reference evidence="2 3" key="1">
    <citation type="submission" date="2019-04" db="EMBL/GenBank/DDBJ databases">
        <authorList>
            <person name="Feng G."/>
            <person name="Zhang J."/>
            <person name="Zhu H."/>
        </authorList>
    </citation>
    <scope>NUCLEOTIDE SEQUENCE [LARGE SCALE GENOMIC DNA]</scope>
    <source>
        <strain evidence="2 3">9PBR-1</strain>
    </source>
</reference>
<feature type="transmembrane region" description="Helical" evidence="1">
    <location>
        <begin position="206"/>
        <end position="225"/>
    </location>
</feature>
<dbReference type="EMBL" id="SRMB01000002">
    <property type="protein sequence ID" value="TGE27226.1"/>
    <property type="molecule type" value="Genomic_DNA"/>
</dbReference>
<keyword evidence="1" id="KW-1133">Transmembrane helix</keyword>
<sequence>MPSSYTSLPPFLRFVRVLAAAQYVLSAIGLLFYALISISDLRAGSQLASFTLPSLTLEVQHPRQGQVHGAALDSLKTMPGTFRVVPKSQKLALVYVERSFGKRVGLMLLGVNNHAGGRSSVAFALYSMLTGMLLYRILNEMQIESPFTEKNARRIRWLGLLMIGVDLYQYVAFRYMLSIVPHFRAPGLRGTVLQYLTLDPAEETGAWKFGLVLLVIAAVYQRGVIMAREAELTV</sequence>
<protein>
    <submittedName>
        <fullName evidence="2">DUF2975 domain-containing protein</fullName>
    </submittedName>
</protein>
<keyword evidence="3" id="KW-1185">Reference proteome</keyword>
<dbReference type="AlphaFoldDB" id="A0A4Z0QCM6"/>
<name>A0A4Z0QCM6_9BACT</name>
<evidence type="ECO:0000256" key="1">
    <source>
        <dbReference type="SAM" id="Phobius"/>
    </source>
</evidence>
<organism evidence="2 3">
    <name type="scientific">Hymenobacter metallicola</name>
    <dbReference type="NCBI Taxonomy" id="2563114"/>
    <lineage>
        <taxon>Bacteria</taxon>
        <taxon>Pseudomonadati</taxon>
        <taxon>Bacteroidota</taxon>
        <taxon>Cytophagia</taxon>
        <taxon>Cytophagales</taxon>
        <taxon>Hymenobacteraceae</taxon>
        <taxon>Hymenobacter</taxon>
    </lineage>
</organism>
<dbReference type="OrthoDB" id="663192at2"/>
<dbReference type="RefSeq" id="WP_135395127.1">
    <property type="nucleotide sequence ID" value="NZ_SRMB01000002.1"/>
</dbReference>
<keyword evidence="1" id="KW-0812">Transmembrane</keyword>
<comment type="caution">
    <text evidence="2">The sequence shown here is derived from an EMBL/GenBank/DDBJ whole genome shotgun (WGS) entry which is preliminary data.</text>
</comment>
<evidence type="ECO:0000313" key="2">
    <source>
        <dbReference type="EMBL" id="TGE27226.1"/>
    </source>
</evidence>
<dbReference type="Proteomes" id="UP000298471">
    <property type="component" value="Unassembled WGS sequence"/>
</dbReference>
<keyword evidence="1" id="KW-0472">Membrane</keyword>
<feature type="transmembrane region" description="Helical" evidence="1">
    <location>
        <begin position="158"/>
        <end position="177"/>
    </location>
</feature>